<protein>
    <submittedName>
        <fullName evidence="2 3">Bacterio-opsin activator HTH domain-containing protein</fullName>
    </submittedName>
</protein>
<feature type="region of interest" description="Disordered" evidence="1">
    <location>
        <begin position="16"/>
        <end position="44"/>
    </location>
</feature>
<dbReference type="EnsemblMetazoa" id="ASIC014667-RA">
    <property type="protein sequence ID" value="ASIC014667-PA"/>
    <property type="gene ID" value="ASIC014667"/>
</dbReference>
<dbReference type="EMBL" id="KE525319">
    <property type="protein sequence ID" value="KFB46544.1"/>
    <property type="molecule type" value="Genomic_DNA"/>
</dbReference>
<dbReference type="EMBL" id="ATLV01021483">
    <property type="status" value="NOT_ANNOTATED_CDS"/>
    <property type="molecule type" value="Genomic_DNA"/>
</dbReference>
<reference evidence="2 4" key="1">
    <citation type="journal article" date="2014" name="BMC Genomics">
        <title>Genome sequence of Anopheles sinensis provides insight into genetics basis of mosquito competence for malaria parasites.</title>
        <authorList>
            <person name="Zhou D."/>
            <person name="Zhang D."/>
            <person name="Ding G."/>
            <person name="Shi L."/>
            <person name="Hou Q."/>
            <person name="Ye Y."/>
            <person name="Xu Y."/>
            <person name="Zhou H."/>
            <person name="Xiong C."/>
            <person name="Li S."/>
            <person name="Yu J."/>
            <person name="Hong S."/>
            <person name="Yu X."/>
            <person name="Zou P."/>
            <person name="Chen C."/>
            <person name="Chang X."/>
            <person name="Wang W."/>
            <person name="Lv Y."/>
            <person name="Sun Y."/>
            <person name="Ma L."/>
            <person name="Shen B."/>
            <person name="Zhu C."/>
        </authorList>
    </citation>
    <scope>NUCLEOTIDE SEQUENCE [LARGE SCALE GENOMIC DNA]</scope>
</reference>
<dbReference type="AlphaFoldDB" id="A0A084W8K0"/>
<gene>
    <name evidence="2" type="ORF">ZHAS_00014667</name>
</gene>
<evidence type="ECO:0000256" key="1">
    <source>
        <dbReference type="SAM" id="MobiDB-lite"/>
    </source>
</evidence>
<accession>A0A084W8K0</accession>
<evidence type="ECO:0000313" key="3">
    <source>
        <dbReference type="EnsemblMetazoa" id="ASIC014667-PA"/>
    </source>
</evidence>
<keyword evidence="4" id="KW-1185">Reference proteome</keyword>
<proteinExistence type="predicted"/>
<reference evidence="3" key="2">
    <citation type="submission" date="2020-05" db="UniProtKB">
        <authorList>
            <consortium name="EnsemblMetazoa"/>
        </authorList>
    </citation>
    <scope>IDENTIFICATION</scope>
</reference>
<evidence type="ECO:0000313" key="2">
    <source>
        <dbReference type="EMBL" id="KFB46544.1"/>
    </source>
</evidence>
<feature type="compositionally biased region" description="Polar residues" evidence="1">
    <location>
        <begin position="16"/>
        <end position="35"/>
    </location>
</feature>
<organism evidence="2">
    <name type="scientific">Anopheles sinensis</name>
    <name type="common">Mosquito</name>
    <dbReference type="NCBI Taxonomy" id="74873"/>
    <lineage>
        <taxon>Eukaryota</taxon>
        <taxon>Metazoa</taxon>
        <taxon>Ecdysozoa</taxon>
        <taxon>Arthropoda</taxon>
        <taxon>Hexapoda</taxon>
        <taxon>Insecta</taxon>
        <taxon>Pterygota</taxon>
        <taxon>Neoptera</taxon>
        <taxon>Endopterygota</taxon>
        <taxon>Diptera</taxon>
        <taxon>Nematocera</taxon>
        <taxon>Culicoidea</taxon>
        <taxon>Culicidae</taxon>
        <taxon>Anophelinae</taxon>
        <taxon>Anopheles</taxon>
    </lineage>
</organism>
<dbReference type="VEuPathDB" id="VectorBase:ASIC014667"/>
<evidence type="ECO:0000313" key="4">
    <source>
        <dbReference type="Proteomes" id="UP000030765"/>
    </source>
</evidence>
<dbReference type="Proteomes" id="UP000030765">
    <property type="component" value="Unassembled WGS sequence"/>
</dbReference>
<name>A0A084W8K0_ANOSI</name>
<sequence>MAGGFFQGPFTECRNSGQRWKIGGNSQHTGEQWQEQEAAKGTETVAVDRAEENLKSVRDSTRVDLEPILRHVTPLACLVATFVADTTLITK</sequence>